<dbReference type="RefSeq" id="XP_058312195.1">
    <property type="nucleotide sequence ID" value="XM_058449851.1"/>
</dbReference>
<proteinExistence type="predicted"/>
<evidence type="ECO:0000313" key="3">
    <source>
        <dbReference type="Proteomes" id="UP001150904"/>
    </source>
</evidence>
<protein>
    <recommendedName>
        <fullName evidence="1">SnoaL-like domain-containing protein</fullName>
    </recommendedName>
</protein>
<feature type="domain" description="SnoaL-like" evidence="1">
    <location>
        <begin position="10"/>
        <end position="143"/>
    </location>
</feature>
<dbReference type="AlphaFoldDB" id="A0A9W9NAQ2"/>
<dbReference type="Gene3D" id="3.10.450.50">
    <property type="match status" value="1"/>
</dbReference>
<sequence length="160" mass="17538">MSYTASLPNLNTKEAITDALYRAAIGFDRNDISIFDSTFTGEDFVFELKLGTDEKRTINGLPAFKAQVLNHVGPMDTTHMISNVRVNHNEGEDTASLTAYALAQHCPPGRGKEPDGPKYISGGEYAVDLVKDLGDGMWKIKKWVLDVIWTQGDRSVMGGA</sequence>
<dbReference type="Proteomes" id="UP001150904">
    <property type="component" value="Unassembled WGS sequence"/>
</dbReference>
<dbReference type="Pfam" id="PF13577">
    <property type="entry name" value="SnoaL_4"/>
    <property type="match status" value="1"/>
</dbReference>
<dbReference type="EMBL" id="JAPQKR010000005">
    <property type="protein sequence ID" value="KAJ5216382.1"/>
    <property type="molecule type" value="Genomic_DNA"/>
</dbReference>
<evidence type="ECO:0000259" key="1">
    <source>
        <dbReference type="Pfam" id="PF13577"/>
    </source>
</evidence>
<evidence type="ECO:0000313" key="2">
    <source>
        <dbReference type="EMBL" id="KAJ5216382.1"/>
    </source>
</evidence>
<organism evidence="2 3">
    <name type="scientific">Penicillium cinerascens</name>
    <dbReference type="NCBI Taxonomy" id="70096"/>
    <lineage>
        <taxon>Eukaryota</taxon>
        <taxon>Fungi</taxon>
        <taxon>Dikarya</taxon>
        <taxon>Ascomycota</taxon>
        <taxon>Pezizomycotina</taxon>
        <taxon>Eurotiomycetes</taxon>
        <taxon>Eurotiomycetidae</taxon>
        <taxon>Eurotiales</taxon>
        <taxon>Aspergillaceae</taxon>
        <taxon>Penicillium</taxon>
    </lineage>
</organism>
<comment type="caution">
    <text evidence="2">The sequence shown here is derived from an EMBL/GenBank/DDBJ whole genome shotgun (WGS) entry which is preliminary data.</text>
</comment>
<accession>A0A9W9NAQ2</accession>
<reference evidence="2" key="2">
    <citation type="journal article" date="2023" name="IMA Fungus">
        <title>Comparative genomic study of the Penicillium genus elucidates a diverse pangenome and 15 lateral gene transfer events.</title>
        <authorList>
            <person name="Petersen C."/>
            <person name="Sorensen T."/>
            <person name="Nielsen M.R."/>
            <person name="Sondergaard T.E."/>
            <person name="Sorensen J.L."/>
            <person name="Fitzpatrick D.A."/>
            <person name="Frisvad J.C."/>
            <person name="Nielsen K.L."/>
        </authorList>
    </citation>
    <scope>NUCLEOTIDE SEQUENCE</scope>
    <source>
        <strain evidence="2">IBT 15544</strain>
    </source>
</reference>
<name>A0A9W9NAQ2_9EURO</name>
<keyword evidence="3" id="KW-1185">Reference proteome</keyword>
<gene>
    <name evidence="2" type="ORF">N7498_002789</name>
</gene>
<dbReference type="SUPFAM" id="SSF54427">
    <property type="entry name" value="NTF2-like"/>
    <property type="match status" value="1"/>
</dbReference>
<dbReference type="CDD" id="cd00531">
    <property type="entry name" value="NTF2_like"/>
    <property type="match status" value="1"/>
</dbReference>
<reference evidence="2" key="1">
    <citation type="submission" date="2022-12" db="EMBL/GenBank/DDBJ databases">
        <authorList>
            <person name="Petersen C."/>
        </authorList>
    </citation>
    <scope>NUCLEOTIDE SEQUENCE</scope>
    <source>
        <strain evidence="2">IBT 15544</strain>
    </source>
</reference>
<dbReference type="OrthoDB" id="2148716at2759"/>
<dbReference type="GeneID" id="83177152"/>
<dbReference type="InterPro" id="IPR037401">
    <property type="entry name" value="SnoaL-like"/>
</dbReference>
<dbReference type="InterPro" id="IPR032710">
    <property type="entry name" value="NTF2-like_dom_sf"/>
</dbReference>